<dbReference type="Proteomes" id="UP000663828">
    <property type="component" value="Unassembled WGS sequence"/>
</dbReference>
<dbReference type="SUPFAM" id="SSF48403">
    <property type="entry name" value="Ankyrin repeat"/>
    <property type="match status" value="1"/>
</dbReference>
<dbReference type="EMBL" id="CAJNOR010011640">
    <property type="protein sequence ID" value="CAF1662721.1"/>
    <property type="molecule type" value="Genomic_DNA"/>
</dbReference>
<evidence type="ECO:0000313" key="6">
    <source>
        <dbReference type="Proteomes" id="UP000663828"/>
    </source>
</evidence>
<gene>
    <name evidence="5" type="ORF">XAT740_LOCUS57193</name>
</gene>
<evidence type="ECO:0000256" key="2">
    <source>
        <dbReference type="ARBA" id="ARBA00023043"/>
    </source>
</evidence>
<accession>A0A816FKF3</accession>
<dbReference type="Gene3D" id="1.25.40.20">
    <property type="entry name" value="Ankyrin repeat-containing domain"/>
    <property type="match status" value="1"/>
</dbReference>
<dbReference type="Pfam" id="PF12796">
    <property type="entry name" value="Ank_2"/>
    <property type="match status" value="1"/>
</dbReference>
<comment type="caution">
    <text evidence="5">The sequence shown here is derived from an EMBL/GenBank/DDBJ whole genome shotgun (WGS) entry which is preliminary data.</text>
</comment>
<keyword evidence="1" id="KW-0677">Repeat</keyword>
<dbReference type="AlphaFoldDB" id="A0A816FKF3"/>
<feature type="region of interest" description="Disordered" evidence="4">
    <location>
        <begin position="128"/>
        <end position="157"/>
    </location>
</feature>
<name>A0A816FKF3_ADIRI</name>
<protein>
    <submittedName>
        <fullName evidence="5">Uncharacterized protein</fullName>
    </submittedName>
</protein>
<feature type="repeat" description="ANK" evidence="3">
    <location>
        <begin position="46"/>
        <end position="78"/>
    </location>
</feature>
<dbReference type="SMART" id="SM00248">
    <property type="entry name" value="ANK"/>
    <property type="match status" value="1"/>
</dbReference>
<dbReference type="PANTHER" id="PTHR24171">
    <property type="entry name" value="ANKYRIN REPEAT DOMAIN-CONTAINING PROTEIN 39-RELATED"/>
    <property type="match status" value="1"/>
</dbReference>
<sequence length="175" mass="19928">MANSKESFLISKFYLACRNGDVEYVRNYLTILSPTKWNPNEIEIHINSTPLHAASFYGHAEIVKLLLQYGCDRSQTNSYGLTAYEEAANDEIRQLFNRPSDDDSITSRFQDENITDCFEFVKPPKEYIDKTSSSSTKQHPNASKTSTVQDYETEEEKQLEIGFSTTSIALSQSKL</sequence>
<dbReference type="PROSITE" id="PS50297">
    <property type="entry name" value="ANK_REP_REGION"/>
    <property type="match status" value="1"/>
</dbReference>
<evidence type="ECO:0000313" key="5">
    <source>
        <dbReference type="EMBL" id="CAF1662721.1"/>
    </source>
</evidence>
<evidence type="ECO:0000256" key="1">
    <source>
        <dbReference type="ARBA" id="ARBA00022737"/>
    </source>
</evidence>
<keyword evidence="2 3" id="KW-0040">ANK repeat</keyword>
<evidence type="ECO:0000256" key="3">
    <source>
        <dbReference type="PROSITE-ProRule" id="PRU00023"/>
    </source>
</evidence>
<reference evidence="5" key="1">
    <citation type="submission" date="2021-02" db="EMBL/GenBank/DDBJ databases">
        <authorList>
            <person name="Nowell W R."/>
        </authorList>
    </citation>
    <scope>NUCLEOTIDE SEQUENCE</scope>
</reference>
<dbReference type="InterPro" id="IPR036770">
    <property type="entry name" value="Ankyrin_rpt-contain_sf"/>
</dbReference>
<feature type="compositionally biased region" description="Polar residues" evidence="4">
    <location>
        <begin position="130"/>
        <end position="150"/>
    </location>
</feature>
<dbReference type="InterPro" id="IPR002110">
    <property type="entry name" value="Ankyrin_rpt"/>
</dbReference>
<feature type="non-terminal residue" evidence="5">
    <location>
        <position position="1"/>
    </location>
</feature>
<evidence type="ECO:0000256" key="4">
    <source>
        <dbReference type="SAM" id="MobiDB-lite"/>
    </source>
</evidence>
<proteinExistence type="predicted"/>
<dbReference type="PROSITE" id="PS50088">
    <property type="entry name" value="ANK_REPEAT"/>
    <property type="match status" value="1"/>
</dbReference>
<organism evidence="5 6">
    <name type="scientific">Adineta ricciae</name>
    <name type="common">Rotifer</name>
    <dbReference type="NCBI Taxonomy" id="249248"/>
    <lineage>
        <taxon>Eukaryota</taxon>
        <taxon>Metazoa</taxon>
        <taxon>Spiralia</taxon>
        <taxon>Gnathifera</taxon>
        <taxon>Rotifera</taxon>
        <taxon>Eurotatoria</taxon>
        <taxon>Bdelloidea</taxon>
        <taxon>Adinetida</taxon>
        <taxon>Adinetidae</taxon>
        <taxon>Adineta</taxon>
    </lineage>
</organism>
<keyword evidence="6" id="KW-1185">Reference proteome</keyword>